<dbReference type="InterPro" id="IPR002763">
    <property type="entry name" value="DUF72"/>
</dbReference>
<comment type="caution">
    <text evidence="1">The sequence shown here is derived from an EMBL/GenBank/DDBJ whole genome shotgun (WGS) entry which is preliminary data.</text>
</comment>
<organism evidence="1 2">
    <name type="scientific">Persicitalea jodogahamensis</name>
    <dbReference type="NCBI Taxonomy" id="402147"/>
    <lineage>
        <taxon>Bacteria</taxon>
        <taxon>Pseudomonadati</taxon>
        <taxon>Bacteroidota</taxon>
        <taxon>Cytophagia</taxon>
        <taxon>Cytophagales</taxon>
        <taxon>Spirosomataceae</taxon>
        <taxon>Persicitalea</taxon>
    </lineage>
</organism>
<dbReference type="EMBL" id="BMXF01000002">
    <property type="protein sequence ID" value="GHB69169.1"/>
    <property type="molecule type" value="Genomic_DNA"/>
</dbReference>
<name>A0A8J3D6U3_9BACT</name>
<dbReference type="RefSeq" id="WP_189564619.1">
    <property type="nucleotide sequence ID" value="NZ_BMXF01000002.1"/>
</dbReference>
<reference evidence="1 2" key="1">
    <citation type="journal article" date="2014" name="Int. J. Syst. Evol. Microbiol.">
        <title>Complete genome sequence of Corynebacterium casei LMG S-19264T (=DSM 44701T), isolated from a smear-ripened cheese.</title>
        <authorList>
            <consortium name="US DOE Joint Genome Institute (JGI-PGF)"/>
            <person name="Walter F."/>
            <person name="Albersmeier A."/>
            <person name="Kalinowski J."/>
            <person name="Ruckert C."/>
        </authorList>
    </citation>
    <scope>NUCLEOTIDE SEQUENCE [LARGE SCALE GENOMIC DNA]</scope>
    <source>
        <strain evidence="1 2">KCTC 12866</strain>
    </source>
</reference>
<dbReference type="PANTHER" id="PTHR30348">
    <property type="entry name" value="UNCHARACTERIZED PROTEIN YECE"/>
    <property type="match status" value="1"/>
</dbReference>
<evidence type="ECO:0000313" key="1">
    <source>
        <dbReference type="EMBL" id="GHB69169.1"/>
    </source>
</evidence>
<sequence>MDFGKLDNIEGVDFTLPNTHTFTTETLADAALTSVTPSPKMEVYVGPPIWANKEWVGKIYPTNAKDKDFLYHYTRQFNTIELNVTHYQIPTDDTIDRWRDTAPDGFKYCPKWPQAISHDAQLVNVILPSDEFVRAVLGLEDKLGTTFLQLGPSFDTSKFSNLEFFLKALPKDFPIAVEFRHPSWFTDDYAWQRTLELFHELGVGTVMSDVSGRRDVLHMALTTPTLTLRFVGNELHPTDYSRTDEWLQRIRAWMEQGLQRVFIFIHTEDNTYSPELAKYWIEGFNAKMGLSVQPPEIRAQVIQGELF</sequence>
<dbReference type="AlphaFoldDB" id="A0A8J3D6U3"/>
<dbReference type="Proteomes" id="UP000598271">
    <property type="component" value="Unassembled WGS sequence"/>
</dbReference>
<accession>A0A8J3D6U3</accession>
<keyword evidence="2" id="KW-1185">Reference proteome</keyword>
<evidence type="ECO:0000313" key="2">
    <source>
        <dbReference type="Proteomes" id="UP000598271"/>
    </source>
</evidence>
<dbReference type="InterPro" id="IPR036520">
    <property type="entry name" value="UPF0759_sf"/>
</dbReference>
<dbReference type="SUPFAM" id="SSF117396">
    <property type="entry name" value="TM1631-like"/>
    <property type="match status" value="1"/>
</dbReference>
<dbReference type="PANTHER" id="PTHR30348:SF9">
    <property type="entry name" value="UPF0759 PROTEIN YECE"/>
    <property type="match status" value="1"/>
</dbReference>
<protein>
    <recommendedName>
        <fullName evidence="3">DUF72 domain-containing protein</fullName>
    </recommendedName>
</protein>
<evidence type="ECO:0008006" key="3">
    <source>
        <dbReference type="Google" id="ProtNLM"/>
    </source>
</evidence>
<gene>
    <name evidence="1" type="ORF">GCM10007390_23370</name>
</gene>
<proteinExistence type="predicted"/>
<dbReference type="Pfam" id="PF01904">
    <property type="entry name" value="DUF72"/>
    <property type="match status" value="1"/>
</dbReference>
<dbReference type="Gene3D" id="3.20.20.410">
    <property type="entry name" value="Protein of unknown function UPF0759"/>
    <property type="match status" value="1"/>
</dbReference>